<dbReference type="OrthoDB" id="10288688at2759"/>
<dbReference type="Proteomes" id="UP000786811">
    <property type="component" value="Unassembled WGS sequence"/>
</dbReference>
<feature type="transmembrane region" description="Helical" evidence="6">
    <location>
        <begin position="266"/>
        <end position="287"/>
    </location>
</feature>
<proteinExistence type="inferred from homology"/>
<keyword evidence="2 6" id="KW-1003">Cell membrane</keyword>
<organism evidence="7 8">
    <name type="scientific">Cotesia congregata</name>
    <name type="common">Parasitoid wasp</name>
    <name type="synonym">Apanteles congregatus</name>
    <dbReference type="NCBI Taxonomy" id="51543"/>
    <lineage>
        <taxon>Eukaryota</taxon>
        <taxon>Metazoa</taxon>
        <taxon>Ecdysozoa</taxon>
        <taxon>Arthropoda</taxon>
        <taxon>Hexapoda</taxon>
        <taxon>Insecta</taxon>
        <taxon>Pterygota</taxon>
        <taxon>Neoptera</taxon>
        <taxon>Endopterygota</taxon>
        <taxon>Hymenoptera</taxon>
        <taxon>Apocrita</taxon>
        <taxon>Ichneumonoidea</taxon>
        <taxon>Braconidae</taxon>
        <taxon>Microgastrinae</taxon>
        <taxon>Cotesia</taxon>
    </lineage>
</organism>
<comment type="similarity">
    <text evidence="6">Belongs to the insect chemoreceptor superfamily. Gustatory receptor (GR) family.</text>
</comment>
<feature type="transmembrane region" description="Helical" evidence="6">
    <location>
        <begin position="20"/>
        <end position="36"/>
    </location>
</feature>
<dbReference type="GO" id="GO:0005886">
    <property type="term" value="C:plasma membrane"/>
    <property type="evidence" value="ECO:0007669"/>
    <property type="project" value="UniProtKB-SubCell"/>
</dbReference>
<feature type="transmembrane region" description="Helical" evidence="6">
    <location>
        <begin position="95"/>
        <end position="113"/>
    </location>
</feature>
<comment type="subcellular location">
    <subcellularLocation>
        <location evidence="1 6">Cell membrane</location>
        <topology evidence="1 6">Multi-pass membrane protein</topology>
    </subcellularLocation>
</comment>
<sequence length="338" mass="39784">MATPNEYSRSNVSLLRITTLMYRALGLAPFSFKSSIVIQKSKTQNSVKFICSNRARVYGLIGYLTVIPFEFYYFWIRYNEEIENMSYMQNCFDIFFAFTVQFTQMMIILLFNIRQKIIVNILNKLLRFESEIVEKLNDVSTYYSGIYDQILIFIGFMFIGVAHMLSEYLLWKNDCVMNIMTFVFPELIIRSFTIQCAMMLMFIRKKYKILNEALLLHSDSKVKFKCHYSLFQVLDMSDIEMTLKRVALVRKAYSNLNTILSEISQFYSLLICIAIGYYCFEIVYSAYSLTLEFKKDVISNFFECFNWSLILLACIYPTVVLTNGVTLVNMEVRIVNFE</sequence>
<evidence type="ECO:0000256" key="6">
    <source>
        <dbReference type="RuleBase" id="RU363108"/>
    </source>
</evidence>
<dbReference type="GO" id="GO:0050909">
    <property type="term" value="P:sensory perception of taste"/>
    <property type="evidence" value="ECO:0007669"/>
    <property type="project" value="InterPro"/>
</dbReference>
<dbReference type="GO" id="GO:0007165">
    <property type="term" value="P:signal transduction"/>
    <property type="evidence" value="ECO:0007669"/>
    <property type="project" value="UniProtKB-KW"/>
</dbReference>
<evidence type="ECO:0000256" key="4">
    <source>
        <dbReference type="ARBA" id="ARBA00022989"/>
    </source>
</evidence>
<feature type="transmembrane region" description="Helical" evidence="6">
    <location>
        <begin position="183"/>
        <end position="203"/>
    </location>
</feature>
<evidence type="ECO:0000313" key="8">
    <source>
        <dbReference type="Proteomes" id="UP000786811"/>
    </source>
</evidence>
<keyword evidence="4 6" id="KW-1133">Transmembrane helix</keyword>
<protein>
    <recommendedName>
        <fullName evidence="6">Gustatory receptor</fullName>
    </recommendedName>
</protein>
<feature type="transmembrane region" description="Helical" evidence="6">
    <location>
        <begin position="150"/>
        <end position="171"/>
    </location>
</feature>
<keyword evidence="8" id="KW-1185">Reference proteome</keyword>
<comment type="caution">
    <text evidence="7">The sequence shown here is derived from an EMBL/GenBank/DDBJ whole genome shotgun (WGS) entry which is preliminary data.</text>
</comment>
<keyword evidence="6 7" id="KW-0675">Receptor</keyword>
<comment type="function">
    <text evidence="6">Gustatory receptor which mediates acceptance or avoidance behavior, depending on its substrates.</text>
</comment>
<evidence type="ECO:0000256" key="5">
    <source>
        <dbReference type="ARBA" id="ARBA00023136"/>
    </source>
</evidence>
<evidence type="ECO:0000256" key="1">
    <source>
        <dbReference type="ARBA" id="ARBA00004651"/>
    </source>
</evidence>
<dbReference type="AlphaFoldDB" id="A0A8J2HPP2"/>
<gene>
    <name evidence="7" type="ORF">HICCMSTLAB_LOCUS12985</name>
</gene>
<dbReference type="EMBL" id="CAJNRD030001124">
    <property type="protein sequence ID" value="CAG5107933.1"/>
    <property type="molecule type" value="Genomic_DNA"/>
</dbReference>
<keyword evidence="3 6" id="KW-0812">Transmembrane</keyword>
<keyword evidence="5 6" id="KW-0472">Membrane</keyword>
<dbReference type="Pfam" id="PF08395">
    <property type="entry name" value="7tm_7"/>
    <property type="match status" value="1"/>
</dbReference>
<evidence type="ECO:0000256" key="3">
    <source>
        <dbReference type="ARBA" id="ARBA00022692"/>
    </source>
</evidence>
<feature type="transmembrane region" description="Helical" evidence="6">
    <location>
        <begin position="57"/>
        <end position="75"/>
    </location>
</feature>
<keyword evidence="6" id="KW-0807">Transducer</keyword>
<feature type="transmembrane region" description="Helical" evidence="6">
    <location>
        <begin position="307"/>
        <end position="328"/>
    </location>
</feature>
<reference evidence="7" key="1">
    <citation type="submission" date="2021-04" db="EMBL/GenBank/DDBJ databases">
        <authorList>
            <person name="Chebbi M.A.C M."/>
        </authorList>
    </citation>
    <scope>NUCLEOTIDE SEQUENCE</scope>
</reference>
<evidence type="ECO:0000256" key="2">
    <source>
        <dbReference type="ARBA" id="ARBA00022475"/>
    </source>
</evidence>
<name>A0A8J2HPP2_COTCN</name>
<dbReference type="InterPro" id="IPR013604">
    <property type="entry name" value="7TM_chemorcpt"/>
</dbReference>
<accession>A0A8J2HPP2</accession>
<evidence type="ECO:0000313" key="7">
    <source>
        <dbReference type="EMBL" id="CAG5107933.1"/>
    </source>
</evidence>